<feature type="transmembrane region" description="Helical" evidence="1">
    <location>
        <begin position="329"/>
        <end position="348"/>
    </location>
</feature>
<keyword evidence="1" id="KW-1133">Transmembrane helix</keyword>
<keyword evidence="1" id="KW-0812">Transmembrane</keyword>
<feature type="transmembrane region" description="Helical" evidence="1">
    <location>
        <begin position="37"/>
        <end position="59"/>
    </location>
</feature>
<proteinExistence type="predicted"/>
<dbReference type="AlphaFoldDB" id="A0A4Y9R2H6"/>
<feature type="transmembrane region" description="Helical" evidence="1">
    <location>
        <begin position="120"/>
        <end position="140"/>
    </location>
</feature>
<evidence type="ECO:0000313" key="2">
    <source>
        <dbReference type="EMBL" id="TFV97666.1"/>
    </source>
</evidence>
<feature type="transmembrane region" description="Helical" evidence="1">
    <location>
        <begin position="263"/>
        <end position="286"/>
    </location>
</feature>
<dbReference type="OrthoDB" id="9811974at2"/>
<sequence length="351" mass="39619">MNLANNLSKLPFMLIILAALISGILTGWLRLGVELPLLSVYLDHGAMMTGSFLGTVILIERIITQKKAWLYAFPLINASSIIFYYLDLRNVAFYCLIVGAIGLFYIYLRINNKHSDLPHLLMWIGAACWAIGNIHLLMFQLYAHSILWWMAFLLLTIVGERLELSRFLPLSATKKKLLVALLVLFLISSILPFHFGGELLTGISLILMAFWLLLYDMARKSIKKPGIHQFTAFTLICGFFWLAVSGVFYLINHTGVISYDALIHSFFLGFIISMIFAHAPIILPSVLGLTFKPFHRILYVWVALFQLSLVMRITGGLFTISVWKLYGGIANGVAIILFLLSLMSLIVLRKK</sequence>
<evidence type="ECO:0008006" key="4">
    <source>
        <dbReference type="Google" id="ProtNLM"/>
    </source>
</evidence>
<feature type="transmembrane region" description="Helical" evidence="1">
    <location>
        <begin position="298"/>
        <end position="323"/>
    </location>
</feature>
<feature type="transmembrane region" description="Helical" evidence="1">
    <location>
        <begin position="176"/>
        <end position="193"/>
    </location>
</feature>
<evidence type="ECO:0000313" key="3">
    <source>
        <dbReference type="Proteomes" id="UP000297647"/>
    </source>
</evidence>
<evidence type="ECO:0000256" key="1">
    <source>
        <dbReference type="SAM" id="Phobius"/>
    </source>
</evidence>
<feature type="transmembrane region" description="Helical" evidence="1">
    <location>
        <begin position="68"/>
        <end position="85"/>
    </location>
</feature>
<dbReference type="Proteomes" id="UP000297647">
    <property type="component" value="Unassembled WGS sequence"/>
</dbReference>
<keyword evidence="1" id="KW-0472">Membrane</keyword>
<protein>
    <recommendedName>
        <fullName evidence="4">NnrS family protein</fullName>
    </recommendedName>
</protein>
<dbReference type="RefSeq" id="WP_161971763.1">
    <property type="nucleotide sequence ID" value="NZ_SPSB01000001.1"/>
</dbReference>
<gene>
    <name evidence="2" type="ORF">E4S40_03195</name>
</gene>
<name>A0A4Y9R2H6_9BACT</name>
<accession>A0A4Y9R2H6</accession>
<dbReference type="EMBL" id="SPSB01000001">
    <property type="protein sequence ID" value="TFV97666.1"/>
    <property type="molecule type" value="Genomic_DNA"/>
</dbReference>
<feature type="transmembrane region" description="Helical" evidence="1">
    <location>
        <begin position="146"/>
        <end position="164"/>
    </location>
</feature>
<organism evidence="2 3">
    <name type="scientific">Algoriphagus kandeliae</name>
    <dbReference type="NCBI Taxonomy" id="2562278"/>
    <lineage>
        <taxon>Bacteria</taxon>
        <taxon>Pseudomonadati</taxon>
        <taxon>Bacteroidota</taxon>
        <taxon>Cytophagia</taxon>
        <taxon>Cytophagales</taxon>
        <taxon>Cyclobacteriaceae</taxon>
        <taxon>Algoriphagus</taxon>
    </lineage>
</organism>
<feature type="transmembrane region" description="Helical" evidence="1">
    <location>
        <begin position="199"/>
        <end position="218"/>
    </location>
</feature>
<feature type="transmembrane region" description="Helical" evidence="1">
    <location>
        <begin position="230"/>
        <end position="251"/>
    </location>
</feature>
<comment type="caution">
    <text evidence="2">The sequence shown here is derived from an EMBL/GenBank/DDBJ whole genome shotgun (WGS) entry which is preliminary data.</text>
</comment>
<feature type="transmembrane region" description="Helical" evidence="1">
    <location>
        <begin position="12"/>
        <end position="31"/>
    </location>
</feature>
<feature type="transmembrane region" description="Helical" evidence="1">
    <location>
        <begin position="91"/>
        <end position="108"/>
    </location>
</feature>
<keyword evidence="3" id="KW-1185">Reference proteome</keyword>
<reference evidence="2 3" key="1">
    <citation type="submission" date="2019-03" db="EMBL/GenBank/DDBJ databases">
        <title>Algoriphagus sp. nov, a new strain isolated from root system soil of mangrove plant Kandelia.</title>
        <authorList>
            <person name="Yin Q."/>
            <person name="Wang K."/>
            <person name="Song Z."/>
        </authorList>
    </citation>
    <scope>NUCLEOTIDE SEQUENCE [LARGE SCALE GENOMIC DNA]</scope>
    <source>
        <strain evidence="2 3">XY-J91</strain>
    </source>
</reference>